<dbReference type="Proteomes" id="UP000184452">
    <property type="component" value="Unassembled WGS sequence"/>
</dbReference>
<gene>
    <name evidence="2" type="ORF">SAMN05421803_12637</name>
</gene>
<keyword evidence="1" id="KW-0472">Membrane</keyword>
<feature type="transmembrane region" description="Helical" evidence="1">
    <location>
        <begin position="6"/>
        <end position="24"/>
    </location>
</feature>
<organism evidence="2 3">
    <name type="scientific">Nocardiopsis flavescens</name>
    <dbReference type="NCBI Taxonomy" id="758803"/>
    <lineage>
        <taxon>Bacteria</taxon>
        <taxon>Bacillati</taxon>
        <taxon>Actinomycetota</taxon>
        <taxon>Actinomycetes</taxon>
        <taxon>Streptosporangiales</taxon>
        <taxon>Nocardiopsidaceae</taxon>
        <taxon>Nocardiopsis</taxon>
    </lineage>
</organism>
<feature type="transmembrane region" description="Helical" evidence="1">
    <location>
        <begin position="69"/>
        <end position="87"/>
    </location>
</feature>
<accession>A0A1M6U5T7</accession>
<feature type="transmembrane region" description="Helical" evidence="1">
    <location>
        <begin position="170"/>
        <end position="190"/>
    </location>
</feature>
<dbReference type="OrthoDB" id="4331374at2"/>
<protein>
    <submittedName>
        <fullName evidence="2">Uncharacterized protein</fullName>
    </submittedName>
</protein>
<feature type="transmembrane region" description="Helical" evidence="1">
    <location>
        <begin position="31"/>
        <end position="49"/>
    </location>
</feature>
<evidence type="ECO:0000313" key="3">
    <source>
        <dbReference type="Proteomes" id="UP000184452"/>
    </source>
</evidence>
<reference evidence="2 3" key="1">
    <citation type="submission" date="2016-11" db="EMBL/GenBank/DDBJ databases">
        <authorList>
            <person name="Jaros S."/>
            <person name="Januszkiewicz K."/>
            <person name="Wedrychowicz H."/>
        </authorList>
    </citation>
    <scope>NUCLEOTIDE SEQUENCE [LARGE SCALE GENOMIC DNA]</scope>
    <source>
        <strain evidence="2 3">CGMCC 4.5723</strain>
    </source>
</reference>
<sequence length="220" mass="22321">MVSLVFAVFALVHLCLTAWLVRLALTRRSPFVWIAALVAAGLVYDNGIVALGSTLGEGPLLHALNLPRFFVHALVTPLLVVFAHGAARDAGLGWARHRAAGAVFAGAAVLLIAYGVVFELAGLSLVAGSEGDALRYSAADPSPPVPSIAAILVLVGVGLALAVSRREPWMLAGAAVMFLAAALPSAPLAVGNLGEVALIAGLALTARRMGTGLPRVAAGA</sequence>
<evidence type="ECO:0000313" key="2">
    <source>
        <dbReference type="EMBL" id="SHK64635.1"/>
    </source>
</evidence>
<keyword evidence="1" id="KW-0812">Transmembrane</keyword>
<dbReference type="STRING" id="758803.SAMN05421803_12637"/>
<feature type="transmembrane region" description="Helical" evidence="1">
    <location>
        <begin position="99"/>
        <end position="125"/>
    </location>
</feature>
<dbReference type="RefSeq" id="WP_073383567.1">
    <property type="nucleotide sequence ID" value="NZ_FQZK01000026.1"/>
</dbReference>
<dbReference type="AlphaFoldDB" id="A0A1M6U5T7"/>
<name>A0A1M6U5T7_9ACTN</name>
<keyword evidence="3" id="KW-1185">Reference proteome</keyword>
<dbReference type="EMBL" id="FQZK01000026">
    <property type="protein sequence ID" value="SHK64635.1"/>
    <property type="molecule type" value="Genomic_DNA"/>
</dbReference>
<proteinExistence type="predicted"/>
<keyword evidence="1" id="KW-1133">Transmembrane helix</keyword>
<feature type="transmembrane region" description="Helical" evidence="1">
    <location>
        <begin position="145"/>
        <end position="163"/>
    </location>
</feature>
<evidence type="ECO:0000256" key="1">
    <source>
        <dbReference type="SAM" id="Phobius"/>
    </source>
</evidence>